<evidence type="ECO:0000313" key="8">
    <source>
        <dbReference type="Proteomes" id="UP000494245"/>
    </source>
</evidence>
<dbReference type="PANTHER" id="PTHR43409">
    <property type="entry name" value="ANAEROBIC MAGNESIUM-PROTOPORPHYRIN IX MONOMETHYL ESTER CYCLASE-RELATED"/>
    <property type="match status" value="1"/>
</dbReference>
<dbReference type="Proteomes" id="UP000494245">
    <property type="component" value="Unassembled WGS sequence"/>
</dbReference>
<comment type="caution">
    <text evidence="7">The sequence shown here is derived from an EMBL/GenBank/DDBJ whole genome shotgun (WGS) entry which is preliminary data.</text>
</comment>
<dbReference type="GO" id="GO:0051536">
    <property type="term" value="F:iron-sulfur cluster binding"/>
    <property type="evidence" value="ECO:0007669"/>
    <property type="project" value="UniProtKB-KW"/>
</dbReference>
<keyword evidence="2" id="KW-0949">S-adenosyl-L-methionine</keyword>
<keyword evidence="4" id="KW-0408">Iron</keyword>
<dbReference type="AlphaFoldDB" id="A0A6V8LQM1"/>
<organism evidence="7 8">
    <name type="scientific">Fundidesulfovibrio magnetotacticus</name>
    <dbReference type="NCBI Taxonomy" id="2730080"/>
    <lineage>
        <taxon>Bacteria</taxon>
        <taxon>Pseudomonadati</taxon>
        <taxon>Thermodesulfobacteriota</taxon>
        <taxon>Desulfovibrionia</taxon>
        <taxon>Desulfovibrionales</taxon>
        <taxon>Desulfovibrionaceae</taxon>
        <taxon>Fundidesulfovibrio</taxon>
    </lineage>
</organism>
<evidence type="ECO:0000259" key="6">
    <source>
        <dbReference type="PROSITE" id="PS51918"/>
    </source>
</evidence>
<keyword evidence="3" id="KW-0479">Metal-binding</keyword>
<dbReference type="SMART" id="SM00729">
    <property type="entry name" value="Elp3"/>
    <property type="match status" value="1"/>
</dbReference>
<comment type="cofactor">
    <cofactor evidence="1">
        <name>[4Fe-4S] cluster</name>
        <dbReference type="ChEBI" id="CHEBI:49883"/>
    </cofactor>
</comment>
<dbReference type="InterPro" id="IPR006638">
    <property type="entry name" value="Elp3/MiaA/NifB-like_rSAM"/>
</dbReference>
<dbReference type="InterPro" id="IPR013785">
    <property type="entry name" value="Aldolase_TIM"/>
</dbReference>
<dbReference type="GO" id="GO:0046872">
    <property type="term" value="F:metal ion binding"/>
    <property type="evidence" value="ECO:0007669"/>
    <property type="project" value="UniProtKB-KW"/>
</dbReference>
<dbReference type="Gene3D" id="3.20.20.70">
    <property type="entry name" value="Aldolase class I"/>
    <property type="match status" value="1"/>
</dbReference>
<dbReference type="SUPFAM" id="SSF102114">
    <property type="entry name" value="Radical SAM enzymes"/>
    <property type="match status" value="1"/>
</dbReference>
<dbReference type="CDD" id="cd01335">
    <property type="entry name" value="Radical_SAM"/>
    <property type="match status" value="1"/>
</dbReference>
<gene>
    <name evidence="7" type="ORF">NNJEOMEG_02641</name>
</gene>
<dbReference type="PANTHER" id="PTHR43409:SF4">
    <property type="entry name" value="RADICAL SAM SUPERFAMILY PROTEIN"/>
    <property type="match status" value="1"/>
</dbReference>
<dbReference type="PROSITE" id="PS51918">
    <property type="entry name" value="RADICAL_SAM"/>
    <property type="match status" value="1"/>
</dbReference>
<dbReference type="EMBL" id="BLTE01000012">
    <property type="protein sequence ID" value="GFK94793.1"/>
    <property type="molecule type" value="Genomic_DNA"/>
</dbReference>
<sequence length="289" mass="31265">MHYEGTIIRPPSEADSILLQVSAGCSRNACAFCGAYVGQRFAVIPEGRVFEDIDWAAARLGGNRRLFLCGGDALTLPMERLERVFARVRERLPRVGRVGAYASALGLEGKSRDDLARLASLGLDTVYMGLESGDDAVLEAMNKGSTAGEILAAGRMVMDAGLRLSVTVITGLGGLEGSERHARLTGEALAALSPHHAAALTLIPVPGTPLWRRIREGRFVLPEGPEMVRELRALLEHAHMERGLFLADHASNHVPLRLRMPRDREAGLALLDEALAGRRGLKPESARRL</sequence>
<dbReference type="RefSeq" id="WP_173085216.1">
    <property type="nucleotide sequence ID" value="NZ_BLTE01000012.1"/>
</dbReference>
<dbReference type="SFLD" id="SFLDS00029">
    <property type="entry name" value="Radical_SAM"/>
    <property type="match status" value="1"/>
</dbReference>
<reference evidence="7 8" key="1">
    <citation type="submission" date="2020-04" db="EMBL/GenBank/DDBJ databases">
        <authorList>
            <consortium name="Desulfovibrio sp. FSS-1 genome sequencing consortium"/>
            <person name="Shimoshige H."/>
            <person name="Kobayashi H."/>
            <person name="Maekawa T."/>
        </authorList>
    </citation>
    <scope>NUCLEOTIDE SEQUENCE [LARGE SCALE GENOMIC DNA]</scope>
    <source>
        <strain evidence="7 8">SIID29052-01</strain>
    </source>
</reference>
<evidence type="ECO:0000256" key="2">
    <source>
        <dbReference type="ARBA" id="ARBA00022691"/>
    </source>
</evidence>
<feature type="domain" description="Radical SAM core" evidence="6">
    <location>
        <begin position="9"/>
        <end position="241"/>
    </location>
</feature>
<dbReference type="Pfam" id="PF04055">
    <property type="entry name" value="Radical_SAM"/>
    <property type="match status" value="1"/>
</dbReference>
<accession>A0A6V8LQM1</accession>
<evidence type="ECO:0000256" key="4">
    <source>
        <dbReference type="ARBA" id="ARBA00023004"/>
    </source>
</evidence>
<protein>
    <recommendedName>
        <fullName evidence="6">Radical SAM core domain-containing protein</fullName>
    </recommendedName>
</protein>
<dbReference type="InterPro" id="IPR051198">
    <property type="entry name" value="BchE-like"/>
</dbReference>
<dbReference type="GO" id="GO:0003824">
    <property type="term" value="F:catalytic activity"/>
    <property type="evidence" value="ECO:0007669"/>
    <property type="project" value="InterPro"/>
</dbReference>
<evidence type="ECO:0000256" key="3">
    <source>
        <dbReference type="ARBA" id="ARBA00022723"/>
    </source>
</evidence>
<proteinExistence type="predicted"/>
<name>A0A6V8LQM1_9BACT</name>
<keyword evidence="5" id="KW-0411">Iron-sulfur</keyword>
<dbReference type="SFLD" id="SFLDG01095">
    <property type="entry name" value="Uncharacterised_Radical_SAM_Su"/>
    <property type="match status" value="1"/>
</dbReference>
<evidence type="ECO:0000256" key="1">
    <source>
        <dbReference type="ARBA" id="ARBA00001966"/>
    </source>
</evidence>
<keyword evidence="8" id="KW-1185">Reference proteome</keyword>
<dbReference type="InterPro" id="IPR007197">
    <property type="entry name" value="rSAM"/>
</dbReference>
<evidence type="ECO:0000256" key="5">
    <source>
        <dbReference type="ARBA" id="ARBA00023014"/>
    </source>
</evidence>
<dbReference type="SFLD" id="SFLDG01082">
    <property type="entry name" value="B12-binding_domain_containing"/>
    <property type="match status" value="1"/>
</dbReference>
<reference evidence="7 8" key="2">
    <citation type="submission" date="2020-05" db="EMBL/GenBank/DDBJ databases">
        <title>Draft genome sequence of Desulfovibrio sp. strainFSS-1.</title>
        <authorList>
            <person name="Shimoshige H."/>
            <person name="Kobayashi H."/>
            <person name="Maekawa T."/>
        </authorList>
    </citation>
    <scope>NUCLEOTIDE SEQUENCE [LARGE SCALE GENOMIC DNA]</scope>
    <source>
        <strain evidence="7 8">SIID29052-01</strain>
    </source>
</reference>
<dbReference type="InterPro" id="IPR058240">
    <property type="entry name" value="rSAM_sf"/>
</dbReference>
<evidence type="ECO:0000313" key="7">
    <source>
        <dbReference type="EMBL" id="GFK94793.1"/>
    </source>
</evidence>